<organism evidence="1 2">
    <name type="scientific">Solimonas fluminis</name>
    <dbReference type="NCBI Taxonomy" id="2086571"/>
    <lineage>
        <taxon>Bacteria</taxon>
        <taxon>Pseudomonadati</taxon>
        <taxon>Pseudomonadota</taxon>
        <taxon>Gammaproteobacteria</taxon>
        <taxon>Nevskiales</taxon>
        <taxon>Nevskiaceae</taxon>
        <taxon>Solimonas</taxon>
    </lineage>
</organism>
<proteinExistence type="predicted"/>
<accession>A0A2S5TFT0</accession>
<evidence type="ECO:0000313" key="2">
    <source>
        <dbReference type="Proteomes" id="UP000238220"/>
    </source>
</evidence>
<dbReference type="AlphaFoldDB" id="A0A2S5TFT0"/>
<evidence type="ECO:0000313" key="1">
    <source>
        <dbReference type="EMBL" id="PPE73809.1"/>
    </source>
</evidence>
<sequence>MSQIETALHNNAQLVRLLRDEIGLQAHLLKEEARDRLAELDAGLDQMKAHLERAAVAGADVRREAEAAAGLLADSLREGYGRIRDALRS</sequence>
<keyword evidence="2" id="KW-1185">Reference proteome</keyword>
<name>A0A2S5TFT0_9GAMM</name>
<reference evidence="1 2" key="1">
    <citation type="submission" date="2018-02" db="EMBL/GenBank/DDBJ databases">
        <title>Genome sequencing of Solimonas sp. HR-BB.</title>
        <authorList>
            <person name="Lee Y."/>
            <person name="Jeon C.O."/>
        </authorList>
    </citation>
    <scope>NUCLEOTIDE SEQUENCE [LARGE SCALE GENOMIC DNA]</scope>
    <source>
        <strain evidence="1 2">HR-BB</strain>
    </source>
</reference>
<gene>
    <name evidence="1" type="ORF">C3942_10400</name>
</gene>
<dbReference type="RefSeq" id="WP_104230324.1">
    <property type="nucleotide sequence ID" value="NZ_PSNW01000005.1"/>
</dbReference>
<dbReference type="OrthoDB" id="6197894at2"/>
<protein>
    <submittedName>
        <fullName evidence="1">Uncharacterized protein</fullName>
    </submittedName>
</protein>
<comment type="caution">
    <text evidence="1">The sequence shown here is derived from an EMBL/GenBank/DDBJ whole genome shotgun (WGS) entry which is preliminary data.</text>
</comment>
<dbReference type="Proteomes" id="UP000238220">
    <property type="component" value="Unassembled WGS sequence"/>
</dbReference>
<dbReference type="EMBL" id="PSNW01000005">
    <property type="protein sequence ID" value="PPE73809.1"/>
    <property type="molecule type" value="Genomic_DNA"/>
</dbReference>